<evidence type="ECO:0000259" key="6">
    <source>
        <dbReference type="Pfam" id="PF02826"/>
    </source>
</evidence>
<dbReference type="GO" id="GO:0051287">
    <property type="term" value="F:NAD binding"/>
    <property type="evidence" value="ECO:0007669"/>
    <property type="project" value="InterPro"/>
</dbReference>
<organism evidence="7 8">
    <name type="scientific">Chloropicon primus</name>
    <dbReference type="NCBI Taxonomy" id="1764295"/>
    <lineage>
        <taxon>Eukaryota</taxon>
        <taxon>Viridiplantae</taxon>
        <taxon>Chlorophyta</taxon>
        <taxon>Chloropicophyceae</taxon>
        <taxon>Chloropicales</taxon>
        <taxon>Chloropicaceae</taxon>
        <taxon>Chloropicon</taxon>
    </lineage>
</organism>
<dbReference type="SUPFAM" id="SSF52283">
    <property type="entry name" value="Formate/glycerate dehydrogenase catalytic domain-like"/>
    <property type="match status" value="1"/>
</dbReference>
<dbReference type="OrthoDB" id="9991913at2759"/>
<evidence type="ECO:0000259" key="5">
    <source>
        <dbReference type="Pfam" id="PF00389"/>
    </source>
</evidence>
<feature type="domain" description="D-isomer specific 2-hydroxyacid dehydrogenase catalytic" evidence="5">
    <location>
        <begin position="33"/>
        <end position="334"/>
    </location>
</feature>
<sequence length="334" mass="36245">MAGTTTTTAVAASASSLNTDKLNFDKSLSFESLKRVVGEWNFHEGTKTGDALSRIPEGTEVVVTKEMELPAGVVALLPSSVKLICEAGTGYNNIDCEAAKQRGITVCNVPEYSTDAVASMVMTFVLSLSCSLIQQQRKLWGRGSENREAWATLQGLRHFELAGKTMGLIGGRGAIGSKVGEMARVFGMKVLISSRSDRPCPGAEVVSLDDLLERSDFVSVHCPLNHETRSSLGTKAFERMKRSAYFINTARGGIVCEEELCEALDSGLIAGAGLDVQVDEPPAESSRLYDLAQKNLILTPHIGWQRRESRQRLLDSVARNIEGYFRGDPQNVVN</sequence>
<keyword evidence="3" id="KW-0520">NAD</keyword>
<dbReference type="SUPFAM" id="SSF51735">
    <property type="entry name" value="NAD(P)-binding Rossmann-fold domains"/>
    <property type="match status" value="1"/>
</dbReference>
<dbReference type="InterPro" id="IPR006139">
    <property type="entry name" value="D-isomer_2_OHA_DH_cat_dom"/>
</dbReference>
<dbReference type="InterPro" id="IPR036291">
    <property type="entry name" value="NAD(P)-bd_dom_sf"/>
</dbReference>
<dbReference type="Proteomes" id="UP000316726">
    <property type="component" value="Chromosome 1"/>
</dbReference>
<evidence type="ECO:0000256" key="1">
    <source>
        <dbReference type="ARBA" id="ARBA00005854"/>
    </source>
</evidence>
<evidence type="ECO:0000313" key="7">
    <source>
        <dbReference type="EMBL" id="QDZ17908.1"/>
    </source>
</evidence>
<protein>
    <submittedName>
        <fullName evidence="7">2-hydroxyacid dehydrogenase</fullName>
    </submittedName>
</protein>
<dbReference type="STRING" id="1764295.A0A5B8MBV2"/>
<dbReference type="EMBL" id="CP031034">
    <property type="protein sequence ID" value="QDZ17908.1"/>
    <property type="molecule type" value="Genomic_DNA"/>
</dbReference>
<dbReference type="AlphaFoldDB" id="A0A5B8MBV2"/>
<evidence type="ECO:0000256" key="3">
    <source>
        <dbReference type="ARBA" id="ARBA00023027"/>
    </source>
</evidence>
<dbReference type="GO" id="GO:0016616">
    <property type="term" value="F:oxidoreductase activity, acting on the CH-OH group of donors, NAD or NADP as acceptor"/>
    <property type="evidence" value="ECO:0007669"/>
    <property type="project" value="InterPro"/>
</dbReference>
<proteinExistence type="inferred from homology"/>
<keyword evidence="8" id="KW-1185">Reference proteome</keyword>
<dbReference type="PANTHER" id="PTHR43761">
    <property type="entry name" value="D-ISOMER SPECIFIC 2-HYDROXYACID DEHYDROGENASE FAMILY PROTEIN (AFU_ORTHOLOGUE AFUA_1G13630)"/>
    <property type="match status" value="1"/>
</dbReference>
<evidence type="ECO:0000256" key="2">
    <source>
        <dbReference type="ARBA" id="ARBA00023002"/>
    </source>
</evidence>
<reference evidence="7 8" key="1">
    <citation type="submission" date="2018-07" db="EMBL/GenBank/DDBJ databases">
        <title>The complete nuclear genome of the prasinophyte Chloropicon primus (CCMP1205).</title>
        <authorList>
            <person name="Pombert J.-F."/>
            <person name="Otis C."/>
            <person name="Turmel M."/>
            <person name="Lemieux C."/>
        </authorList>
    </citation>
    <scope>NUCLEOTIDE SEQUENCE [LARGE SCALE GENOMIC DNA]</scope>
    <source>
        <strain evidence="7 8">CCMP1205</strain>
    </source>
</reference>
<dbReference type="PANTHER" id="PTHR43761:SF1">
    <property type="entry name" value="D-ISOMER SPECIFIC 2-HYDROXYACID DEHYDROGENASE CATALYTIC DOMAIN-CONTAINING PROTEIN-RELATED"/>
    <property type="match status" value="1"/>
</dbReference>
<accession>A0A5B8MBV2</accession>
<dbReference type="InterPro" id="IPR050418">
    <property type="entry name" value="D-iso_2-hydroxyacid_DH_PdxB"/>
</dbReference>
<comment type="similarity">
    <text evidence="1 4">Belongs to the D-isomer specific 2-hydroxyacid dehydrogenase family.</text>
</comment>
<evidence type="ECO:0000313" key="8">
    <source>
        <dbReference type="Proteomes" id="UP000316726"/>
    </source>
</evidence>
<gene>
    <name evidence="7" type="ORF">A3770_01p04260</name>
</gene>
<dbReference type="Pfam" id="PF00389">
    <property type="entry name" value="2-Hacid_dh"/>
    <property type="match status" value="1"/>
</dbReference>
<evidence type="ECO:0000256" key="4">
    <source>
        <dbReference type="RuleBase" id="RU003719"/>
    </source>
</evidence>
<dbReference type="InterPro" id="IPR006140">
    <property type="entry name" value="D-isomer_DH_NAD-bd"/>
</dbReference>
<dbReference type="Pfam" id="PF02826">
    <property type="entry name" value="2-Hacid_dh_C"/>
    <property type="match status" value="1"/>
</dbReference>
<dbReference type="Gene3D" id="3.40.50.720">
    <property type="entry name" value="NAD(P)-binding Rossmann-like Domain"/>
    <property type="match status" value="2"/>
</dbReference>
<keyword evidence="2 4" id="KW-0560">Oxidoreductase</keyword>
<feature type="domain" description="D-isomer specific 2-hydroxyacid dehydrogenase NAD-binding" evidence="6">
    <location>
        <begin position="146"/>
        <end position="303"/>
    </location>
</feature>
<name>A0A5B8MBV2_9CHLO</name>